<dbReference type="InterPro" id="IPR002187">
    <property type="entry name" value="N-reg_PII"/>
</dbReference>
<dbReference type="InterPro" id="IPR011322">
    <property type="entry name" value="N-reg_PII-like_a/b"/>
</dbReference>
<dbReference type="EMBL" id="UASJ01000001">
    <property type="protein sequence ID" value="SQB65701.1"/>
    <property type="molecule type" value="Genomic_DNA"/>
</dbReference>
<accession>A0A2X2YRY1</accession>
<dbReference type="GO" id="GO:0030234">
    <property type="term" value="F:enzyme regulator activity"/>
    <property type="evidence" value="ECO:0007669"/>
    <property type="project" value="InterPro"/>
</dbReference>
<dbReference type="EMBL" id="JABCUI010000002">
    <property type="protein sequence ID" value="NMW87315.1"/>
    <property type="molecule type" value="Genomic_DNA"/>
</dbReference>
<reference evidence="2 3" key="1">
    <citation type="submission" date="2018-06" db="EMBL/GenBank/DDBJ databases">
        <authorList>
            <consortium name="Pathogen Informatics"/>
            <person name="Doyle S."/>
        </authorList>
    </citation>
    <scope>NUCLEOTIDE SEQUENCE [LARGE SCALE GENOMIC DNA]</scope>
    <source>
        <strain evidence="2 3">NCTC11820</strain>
    </source>
</reference>
<evidence type="ECO:0000313" key="3">
    <source>
        <dbReference type="Proteomes" id="UP000250245"/>
    </source>
</evidence>
<dbReference type="GeneID" id="55564958"/>
<dbReference type="OMA" id="MRFKLII"/>
<dbReference type="Proteomes" id="UP000250245">
    <property type="component" value="Unassembled WGS sequence"/>
</dbReference>
<protein>
    <submittedName>
        <fullName evidence="2">Nitrogen regulatory protein P-II</fullName>
    </submittedName>
    <submittedName>
        <fullName evidence="1">P-II family nitrogen regulator</fullName>
    </submittedName>
</protein>
<dbReference type="RefSeq" id="WP_004007677.1">
    <property type="nucleotide sequence ID" value="NZ_CP068112.1"/>
</dbReference>
<dbReference type="InterPro" id="IPR015867">
    <property type="entry name" value="N-reg_PII/ATP_PRibTrfase_C"/>
</dbReference>
<dbReference type="SUPFAM" id="SSF54913">
    <property type="entry name" value="GlnB-like"/>
    <property type="match status" value="1"/>
</dbReference>
<name>A0A2X2YRY1_9ACTO</name>
<dbReference type="PROSITE" id="PS51343">
    <property type="entry name" value="PII_GLNB_DOM"/>
    <property type="match status" value="1"/>
</dbReference>
<organism evidence="2 3">
    <name type="scientific">Mobiluncus curtisii</name>
    <dbReference type="NCBI Taxonomy" id="2051"/>
    <lineage>
        <taxon>Bacteria</taxon>
        <taxon>Bacillati</taxon>
        <taxon>Actinomycetota</taxon>
        <taxon>Actinomycetes</taxon>
        <taxon>Actinomycetales</taxon>
        <taxon>Actinomycetaceae</taxon>
        <taxon>Mobiluncus</taxon>
    </lineage>
</organism>
<sequence>MIQAILTIVEKGHAEEVIDAAVQAGSHGGTIINARGSGVHETATLFGMGIEPEKELVMILADQANTPQIVDTIYETLDLRQPGNGIVFVQNTTRVRGLYQPTE</sequence>
<gene>
    <name evidence="1" type="ORF">HHJ67_06055</name>
    <name evidence="2" type="ORF">NCTC11820_01772</name>
</gene>
<dbReference type="SMART" id="SM00938">
    <property type="entry name" value="P-II"/>
    <property type="match status" value="1"/>
</dbReference>
<dbReference type="AlphaFoldDB" id="A0A2X2YRY1"/>
<reference evidence="1 4" key="2">
    <citation type="submission" date="2020-04" db="EMBL/GenBank/DDBJ databases">
        <title>Antimicrobial susceptibility and clonality of vaginal-derived multi-drug resistant Mobiluncus isolates in China.</title>
        <authorList>
            <person name="Zhang X."/>
        </authorList>
    </citation>
    <scope>NUCLEOTIDE SEQUENCE [LARGE SCALE GENOMIC DNA]</scope>
    <source>
        <strain evidence="1 4">19</strain>
    </source>
</reference>
<proteinExistence type="predicted"/>
<evidence type="ECO:0000313" key="2">
    <source>
        <dbReference type="EMBL" id="SQB65701.1"/>
    </source>
</evidence>
<dbReference type="Proteomes" id="UP000553981">
    <property type="component" value="Unassembled WGS sequence"/>
</dbReference>
<evidence type="ECO:0000313" key="4">
    <source>
        <dbReference type="Proteomes" id="UP000553981"/>
    </source>
</evidence>
<dbReference type="GO" id="GO:0006808">
    <property type="term" value="P:regulation of nitrogen utilization"/>
    <property type="evidence" value="ECO:0007669"/>
    <property type="project" value="InterPro"/>
</dbReference>
<evidence type="ECO:0000313" key="1">
    <source>
        <dbReference type="EMBL" id="NMW87315.1"/>
    </source>
</evidence>
<dbReference type="Pfam" id="PF00543">
    <property type="entry name" value="P-II"/>
    <property type="match status" value="1"/>
</dbReference>
<dbReference type="Gene3D" id="3.30.70.120">
    <property type="match status" value="1"/>
</dbReference>